<gene>
    <name evidence="2" type="primary">ablB</name>
    <name evidence="2" type="ORF">KS407_01160</name>
</gene>
<dbReference type="EMBL" id="JAHQCR010000010">
    <property type="protein sequence ID" value="MBU9720048.1"/>
    <property type="molecule type" value="Genomic_DNA"/>
</dbReference>
<evidence type="ECO:0000259" key="1">
    <source>
        <dbReference type="PROSITE" id="PS51186"/>
    </source>
</evidence>
<dbReference type="SUPFAM" id="SSF55729">
    <property type="entry name" value="Acyl-CoA N-acyltransferases (Nat)"/>
    <property type="match status" value="1"/>
</dbReference>
<keyword evidence="3" id="KW-1185">Reference proteome</keyword>
<reference evidence="2 3" key="1">
    <citation type="submission" date="2021-06" db="EMBL/GenBank/DDBJ databases">
        <title>Bacillus sp. RD4P76, an endophyte from a halophyte.</title>
        <authorList>
            <person name="Sun J.-Q."/>
        </authorList>
    </citation>
    <scope>NUCLEOTIDE SEQUENCE [LARGE SCALE GENOMIC DNA]</scope>
    <source>
        <strain evidence="2 3">JCM 17098</strain>
    </source>
</reference>
<dbReference type="InterPro" id="IPR016181">
    <property type="entry name" value="Acyl_CoA_acyltransferase"/>
</dbReference>
<feature type="domain" description="N-acetyltransferase" evidence="1">
    <location>
        <begin position="114"/>
        <end position="264"/>
    </location>
</feature>
<dbReference type="Proteomes" id="UP000790580">
    <property type="component" value="Unassembled WGS sequence"/>
</dbReference>
<accession>A0ABS6JNI9</accession>
<proteinExistence type="predicted"/>
<comment type="caution">
    <text evidence="2">The sequence shown here is derived from an EMBL/GenBank/DDBJ whole genome shotgun (WGS) entry which is preliminary data.</text>
</comment>
<dbReference type="InterPro" id="IPR022525">
    <property type="entry name" value="GNAT_AblB"/>
</dbReference>
<dbReference type="InterPro" id="IPR000182">
    <property type="entry name" value="GNAT_dom"/>
</dbReference>
<dbReference type="RefSeq" id="WP_088075205.1">
    <property type="nucleotide sequence ID" value="NZ_JAHQCR010000010.1"/>
</dbReference>
<name>A0ABS6JNI9_9BACI</name>
<dbReference type="NCBIfam" id="TIGR03827">
    <property type="entry name" value="GNAT_ablB"/>
    <property type="match status" value="1"/>
</dbReference>
<evidence type="ECO:0000313" key="3">
    <source>
        <dbReference type="Proteomes" id="UP000790580"/>
    </source>
</evidence>
<sequence length="269" mass="30578">MKNQWDIDMKNDRIVAYLPNLFQEEVDKLVEMIKKDSPGKVIIYTTDKDSPKLKDCGLSLEAQMSGFFAGNNAYIYTCYLNEERSLSKSSLENIEVLTAVRQDKKDLAICSHDYPISLIKDNEFEDLANLYRKVFPVYPTNVYDPTYLRESKDTNYIFIVAKDKGKIIGAASAMDTGYQSAEITDCAVDPNYRGKNILHFIIMELENALLKRGINNAFSITRAKSVGMNMTVKRLGYHFEGTLTNNCIISSGYEDMNIWTKNLVKNDGC</sequence>
<evidence type="ECO:0000313" key="2">
    <source>
        <dbReference type="EMBL" id="MBU9720048.1"/>
    </source>
</evidence>
<organism evidence="2 3">
    <name type="scientific">Evansella alkalicola</name>
    <dbReference type="NCBI Taxonomy" id="745819"/>
    <lineage>
        <taxon>Bacteria</taxon>
        <taxon>Bacillati</taxon>
        <taxon>Bacillota</taxon>
        <taxon>Bacilli</taxon>
        <taxon>Bacillales</taxon>
        <taxon>Bacillaceae</taxon>
        <taxon>Evansella</taxon>
    </lineage>
</organism>
<dbReference type="Pfam" id="PF00583">
    <property type="entry name" value="Acetyltransf_1"/>
    <property type="match status" value="1"/>
</dbReference>
<dbReference type="CDD" id="cd04301">
    <property type="entry name" value="NAT_SF"/>
    <property type="match status" value="1"/>
</dbReference>
<protein>
    <submittedName>
        <fullName evidence="2">Beta-lysine N-acetyltransferase</fullName>
    </submittedName>
</protein>
<dbReference type="Gene3D" id="3.40.630.30">
    <property type="match status" value="1"/>
</dbReference>
<dbReference type="PROSITE" id="PS51186">
    <property type="entry name" value="GNAT"/>
    <property type="match status" value="1"/>
</dbReference>